<reference evidence="2" key="1">
    <citation type="submission" date="2016-10" db="EMBL/GenBank/DDBJ databases">
        <authorList>
            <person name="Varghese N."/>
            <person name="Submissions S."/>
        </authorList>
    </citation>
    <scope>NUCLEOTIDE SEQUENCE [LARGE SCALE GENOMIC DNA]</scope>
    <source>
        <strain evidence="2">DSM 22951</strain>
    </source>
</reference>
<dbReference type="OrthoDB" id="3781334at2"/>
<dbReference type="AlphaFoldDB" id="A0A2Y9BMS9"/>
<proteinExistence type="predicted"/>
<protein>
    <submittedName>
        <fullName evidence="1">Uncharacterized protein</fullName>
    </submittedName>
</protein>
<evidence type="ECO:0000313" key="2">
    <source>
        <dbReference type="Proteomes" id="UP000250028"/>
    </source>
</evidence>
<keyword evidence="2" id="KW-1185">Reference proteome</keyword>
<accession>A0A2Y9BMS9</accession>
<dbReference type="EMBL" id="UESZ01000002">
    <property type="protein sequence ID" value="SSA59038.1"/>
    <property type="molecule type" value="Genomic_DNA"/>
</dbReference>
<sequence>MTTPTLLPHDTQETIATIARVLHHAAAQTGRQAAAEGPRSVRHVLSLGLQLAAAETALLVPSQLDPYWPAPTQDDPLELLRIAERLARNVPIEDETAGFSKIVVSITDLLREASS</sequence>
<organism evidence="1 2">
    <name type="scientific">Branchiibius hedensis</name>
    <dbReference type="NCBI Taxonomy" id="672460"/>
    <lineage>
        <taxon>Bacteria</taxon>
        <taxon>Bacillati</taxon>
        <taxon>Actinomycetota</taxon>
        <taxon>Actinomycetes</taxon>
        <taxon>Micrococcales</taxon>
        <taxon>Dermacoccaceae</taxon>
        <taxon>Branchiibius</taxon>
    </lineage>
</organism>
<gene>
    <name evidence="1" type="ORF">SAMN04489750_3843</name>
</gene>
<name>A0A2Y9BMS9_9MICO</name>
<dbReference type="Proteomes" id="UP000250028">
    <property type="component" value="Unassembled WGS sequence"/>
</dbReference>
<evidence type="ECO:0000313" key="1">
    <source>
        <dbReference type="EMBL" id="SSA59038.1"/>
    </source>
</evidence>
<dbReference type="RefSeq" id="WP_109689373.1">
    <property type="nucleotide sequence ID" value="NZ_QGDN01000002.1"/>
</dbReference>